<evidence type="ECO:0000256" key="6">
    <source>
        <dbReference type="ARBA" id="ARBA00023180"/>
    </source>
</evidence>
<dbReference type="PANTHER" id="PTHR48063:SF112">
    <property type="entry name" value="RECEPTOR LIKE PROTEIN 30-LIKE"/>
    <property type="match status" value="1"/>
</dbReference>
<dbReference type="AlphaFoldDB" id="A0AB40C5Y3"/>
<dbReference type="PANTHER" id="PTHR48063">
    <property type="entry name" value="LRR RECEPTOR-LIKE KINASE"/>
    <property type="match status" value="1"/>
</dbReference>
<dbReference type="InterPro" id="IPR056789">
    <property type="entry name" value="LRR_R13L1-DRL21"/>
</dbReference>
<evidence type="ECO:0000313" key="9">
    <source>
        <dbReference type="RefSeq" id="XP_039134360.1"/>
    </source>
</evidence>
<evidence type="ECO:0000259" key="7">
    <source>
        <dbReference type="Pfam" id="PF25019"/>
    </source>
</evidence>
<comment type="subcellular location">
    <subcellularLocation>
        <location evidence="1">Membrane</location>
        <topology evidence="1">Single-pass type I membrane protein</topology>
    </subcellularLocation>
</comment>
<dbReference type="Pfam" id="PF00560">
    <property type="entry name" value="LRR_1"/>
    <property type="match status" value="1"/>
</dbReference>
<dbReference type="Pfam" id="PF25019">
    <property type="entry name" value="LRR_R13L1-DRL21"/>
    <property type="match status" value="1"/>
</dbReference>
<accession>A0AB40C5Y3</accession>
<dbReference type="RefSeq" id="XP_039134360.1">
    <property type="nucleotide sequence ID" value="XM_039278426.1"/>
</dbReference>
<keyword evidence="3" id="KW-0732">Signal</keyword>
<protein>
    <submittedName>
        <fullName evidence="9">Receptor-like protein EIX2</fullName>
    </submittedName>
</protein>
<evidence type="ECO:0000256" key="5">
    <source>
        <dbReference type="ARBA" id="ARBA00023136"/>
    </source>
</evidence>
<keyword evidence="8" id="KW-1185">Reference proteome</keyword>
<keyword evidence="4" id="KW-1133">Transmembrane helix</keyword>
<sequence length="144" mass="16611">MALYHWKLEKLTELESLDLEVKCASVCSPIHSFFNVSSNWIPPFLLQELRIRSCSVGSEFPTWLQTQHKLNVLDISTYRNLKHCPQTGFWNLVSVNLAEMYMSENQIEGMLPKFSTSMQLNTIDLSSNRFYGPLPGFWVHPSPT</sequence>
<keyword evidence="5" id="KW-0472">Membrane</keyword>
<keyword evidence="6" id="KW-0325">Glycoprotein</keyword>
<gene>
    <name evidence="9" type="primary">LOC120271749</name>
</gene>
<dbReference type="InterPro" id="IPR001611">
    <property type="entry name" value="Leu-rich_rpt"/>
</dbReference>
<dbReference type="Gene3D" id="3.80.10.10">
    <property type="entry name" value="Ribonuclease Inhibitor"/>
    <property type="match status" value="1"/>
</dbReference>
<feature type="domain" description="R13L1/DRL21-like LRR repeat region" evidence="7">
    <location>
        <begin position="7"/>
        <end position="92"/>
    </location>
</feature>
<reference evidence="9" key="1">
    <citation type="submission" date="2025-08" db="UniProtKB">
        <authorList>
            <consortium name="RefSeq"/>
        </authorList>
    </citation>
    <scope>IDENTIFICATION</scope>
</reference>
<evidence type="ECO:0000256" key="3">
    <source>
        <dbReference type="ARBA" id="ARBA00022729"/>
    </source>
</evidence>
<evidence type="ECO:0000256" key="1">
    <source>
        <dbReference type="ARBA" id="ARBA00004479"/>
    </source>
</evidence>
<evidence type="ECO:0000256" key="4">
    <source>
        <dbReference type="ARBA" id="ARBA00022989"/>
    </source>
</evidence>
<dbReference type="SUPFAM" id="SSF52058">
    <property type="entry name" value="L domain-like"/>
    <property type="match status" value="1"/>
</dbReference>
<evidence type="ECO:0000313" key="8">
    <source>
        <dbReference type="Proteomes" id="UP001515500"/>
    </source>
</evidence>
<dbReference type="GeneID" id="120271749"/>
<dbReference type="GO" id="GO:0016020">
    <property type="term" value="C:membrane"/>
    <property type="evidence" value="ECO:0007669"/>
    <property type="project" value="UniProtKB-SubCell"/>
</dbReference>
<dbReference type="InterPro" id="IPR032675">
    <property type="entry name" value="LRR_dom_sf"/>
</dbReference>
<name>A0AB40C5Y3_DIOCR</name>
<organism evidence="8 9">
    <name type="scientific">Dioscorea cayennensis subsp. rotundata</name>
    <name type="common">White Guinea yam</name>
    <name type="synonym">Dioscorea rotundata</name>
    <dbReference type="NCBI Taxonomy" id="55577"/>
    <lineage>
        <taxon>Eukaryota</taxon>
        <taxon>Viridiplantae</taxon>
        <taxon>Streptophyta</taxon>
        <taxon>Embryophyta</taxon>
        <taxon>Tracheophyta</taxon>
        <taxon>Spermatophyta</taxon>
        <taxon>Magnoliopsida</taxon>
        <taxon>Liliopsida</taxon>
        <taxon>Dioscoreales</taxon>
        <taxon>Dioscoreaceae</taxon>
        <taxon>Dioscorea</taxon>
    </lineage>
</organism>
<keyword evidence="2" id="KW-0812">Transmembrane</keyword>
<dbReference type="Proteomes" id="UP001515500">
    <property type="component" value="Chromosome 11"/>
</dbReference>
<dbReference type="InterPro" id="IPR046956">
    <property type="entry name" value="RLP23-like"/>
</dbReference>
<evidence type="ECO:0000256" key="2">
    <source>
        <dbReference type="ARBA" id="ARBA00022692"/>
    </source>
</evidence>
<proteinExistence type="predicted"/>